<accession>A0AAD9N8E4</accession>
<keyword evidence="6" id="KW-0472">Membrane</keyword>
<dbReference type="AlphaFoldDB" id="A0AAD9N8E4"/>
<comment type="subcellular location">
    <subcellularLocation>
        <location evidence="1">Membrane</location>
        <topology evidence="1">Multi-pass membrane protein</topology>
    </subcellularLocation>
</comment>
<protein>
    <recommendedName>
        <fullName evidence="11">Ionotropic glutamate receptor C-terminal domain-containing protein</fullName>
    </recommendedName>
</protein>
<evidence type="ECO:0000256" key="2">
    <source>
        <dbReference type="ARBA" id="ARBA00022448"/>
    </source>
</evidence>
<dbReference type="Pfam" id="PF10613">
    <property type="entry name" value="Lig_chan-Glu_bd"/>
    <property type="match status" value="1"/>
</dbReference>
<keyword evidence="4" id="KW-1133">Transmembrane helix</keyword>
<evidence type="ECO:0000313" key="12">
    <source>
        <dbReference type="EMBL" id="KAK2158831.1"/>
    </source>
</evidence>
<comment type="caution">
    <text evidence="12">The sequence shown here is derived from an EMBL/GenBank/DDBJ whole genome shotgun (WGS) entry which is preliminary data.</text>
</comment>
<keyword evidence="8" id="KW-0325">Glycoprotein</keyword>
<evidence type="ECO:0000256" key="4">
    <source>
        <dbReference type="ARBA" id="ARBA00022989"/>
    </source>
</evidence>
<keyword evidence="9" id="KW-1071">Ligand-gated ion channel</keyword>
<evidence type="ECO:0000256" key="9">
    <source>
        <dbReference type="ARBA" id="ARBA00023286"/>
    </source>
</evidence>
<dbReference type="InterPro" id="IPR019594">
    <property type="entry name" value="Glu/Gly-bd"/>
</dbReference>
<evidence type="ECO:0000256" key="8">
    <source>
        <dbReference type="ARBA" id="ARBA00023180"/>
    </source>
</evidence>
<sequence length="240" mass="27584">MAFDERAHVAAGPLLDTSQRREVIDFTMPFLNVHATILMRKPFIGSHVRIRSVEDLINQSAIRYGTLDKGIIPRSFKRTNDSNLKTIWRNMNHFRPSTMTNTNEEGIKRARQENYAFIIQDTIADYIAMQDPCDLITVDKFLFTKSYALALPKNSRWLEVINKGMKMLKHGDTLRTLYRKWWLDKSRCDTEKPSSRSFSLAATSSATDTYLSHMTTVCVCLWFCAFGIHWTAASSGQKCL</sequence>
<dbReference type="SUPFAM" id="SSF53850">
    <property type="entry name" value="Periplasmic binding protein-like II"/>
    <property type="match status" value="1"/>
</dbReference>
<proteinExistence type="predicted"/>
<evidence type="ECO:0000256" key="5">
    <source>
        <dbReference type="ARBA" id="ARBA00023065"/>
    </source>
</evidence>
<dbReference type="Gene3D" id="3.40.190.10">
    <property type="entry name" value="Periplasmic binding protein-like II"/>
    <property type="match status" value="3"/>
</dbReference>
<dbReference type="SMART" id="SM00079">
    <property type="entry name" value="PBPe"/>
    <property type="match status" value="1"/>
</dbReference>
<keyword evidence="3" id="KW-0812">Transmembrane</keyword>
<organism evidence="12 13">
    <name type="scientific">Paralvinella palmiformis</name>
    <dbReference type="NCBI Taxonomy" id="53620"/>
    <lineage>
        <taxon>Eukaryota</taxon>
        <taxon>Metazoa</taxon>
        <taxon>Spiralia</taxon>
        <taxon>Lophotrochozoa</taxon>
        <taxon>Annelida</taxon>
        <taxon>Polychaeta</taxon>
        <taxon>Sedentaria</taxon>
        <taxon>Canalipalpata</taxon>
        <taxon>Terebellida</taxon>
        <taxon>Terebelliformia</taxon>
        <taxon>Alvinellidae</taxon>
        <taxon>Paralvinella</taxon>
    </lineage>
</organism>
<keyword evidence="10" id="KW-0407">Ion channel</keyword>
<evidence type="ECO:0000256" key="6">
    <source>
        <dbReference type="ARBA" id="ARBA00023136"/>
    </source>
</evidence>
<keyword evidence="5" id="KW-0406">Ion transport</keyword>
<feature type="domain" description="Ionotropic glutamate receptor C-terminal" evidence="11">
    <location>
        <begin position="2"/>
        <end position="184"/>
    </location>
</feature>
<evidence type="ECO:0000313" key="13">
    <source>
        <dbReference type="Proteomes" id="UP001208570"/>
    </source>
</evidence>
<gene>
    <name evidence="12" type="ORF">LSH36_163g04042</name>
</gene>
<evidence type="ECO:0000256" key="3">
    <source>
        <dbReference type="ARBA" id="ARBA00022692"/>
    </source>
</evidence>
<evidence type="ECO:0000259" key="11">
    <source>
        <dbReference type="SMART" id="SM00079"/>
    </source>
</evidence>
<evidence type="ECO:0000256" key="7">
    <source>
        <dbReference type="ARBA" id="ARBA00023170"/>
    </source>
</evidence>
<evidence type="ECO:0000256" key="1">
    <source>
        <dbReference type="ARBA" id="ARBA00004141"/>
    </source>
</evidence>
<name>A0AAD9N8E4_9ANNE</name>
<dbReference type="GO" id="GO:0015276">
    <property type="term" value="F:ligand-gated monoatomic ion channel activity"/>
    <property type="evidence" value="ECO:0007669"/>
    <property type="project" value="InterPro"/>
</dbReference>
<keyword evidence="7" id="KW-0675">Receptor</keyword>
<keyword evidence="13" id="KW-1185">Reference proteome</keyword>
<reference evidence="12" key="1">
    <citation type="journal article" date="2023" name="Mol. Biol. Evol.">
        <title>Third-Generation Sequencing Reveals the Adaptive Role of the Epigenome in Three Deep-Sea Polychaetes.</title>
        <authorList>
            <person name="Perez M."/>
            <person name="Aroh O."/>
            <person name="Sun Y."/>
            <person name="Lan Y."/>
            <person name="Juniper S.K."/>
            <person name="Young C.R."/>
            <person name="Angers B."/>
            <person name="Qian P.Y."/>
        </authorList>
    </citation>
    <scope>NUCLEOTIDE SEQUENCE</scope>
    <source>
        <strain evidence="12">P08H-3</strain>
    </source>
</reference>
<dbReference type="InterPro" id="IPR001320">
    <property type="entry name" value="Iontro_rcpt_C"/>
</dbReference>
<dbReference type="GO" id="GO:0016020">
    <property type="term" value="C:membrane"/>
    <property type="evidence" value="ECO:0007669"/>
    <property type="project" value="UniProtKB-SubCell"/>
</dbReference>
<evidence type="ECO:0000256" key="10">
    <source>
        <dbReference type="ARBA" id="ARBA00023303"/>
    </source>
</evidence>
<keyword evidence="2" id="KW-0813">Transport</keyword>
<dbReference type="InterPro" id="IPR015683">
    <property type="entry name" value="Ionotropic_Glu_rcpt"/>
</dbReference>
<dbReference type="EMBL" id="JAODUP010000163">
    <property type="protein sequence ID" value="KAK2158831.1"/>
    <property type="molecule type" value="Genomic_DNA"/>
</dbReference>
<dbReference type="PANTHER" id="PTHR18966">
    <property type="entry name" value="IONOTROPIC GLUTAMATE RECEPTOR"/>
    <property type="match status" value="1"/>
</dbReference>
<dbReference type="Proteomes" id="UP001208570">
    <property type="component" value="Unassembled WGS sequence"/>
</dbReference>